<dbReference type="PANTHER" id="PTHR22947">
    <property type="entry name" value="MAJOR SPERM PROTEIN"/>
    <property type="match status" value="1"/>
</dbReference>
<feature type="domain" description="MSP" evidence="3">
    <location>
        <begin position="390"/>
        <end position="497"/>
    </location>
</feature>
<dbReference type="FunFam" id="2.60.40.10:FF:002024">
    <property type="entry name" value="Sperm-specific class P protein 19"/>
    <property type="match status" value="1"/>
</dbReference>
<dbReference type="InterPro" id="IPR000535">
    <property type="entry name" value="MSP_dom"/>
</dbReference>
<comment type="function">
    <text evidence="1">Central component in molecular interactions underlying sperm crawling. Forms an extensive filament system that extends from sperm villipoda, along the leading edge of the pseudopod.</text>
</comment>
<feature type="compositionally biased region" description="Low complexity" evidence="2">
    <location>
        <begin position="227"/>
        <end position="245"/>
    </location>
</feature>
<evidence type="ECO:0000259" key="3">
    <source>
        <dbReference type="PROSITE" id="PS50202"/>
    </source>
</evidence>
<dbReference type="AlphaFoldDB" id="A0AAE9E7B4"/>
<evidence type="ECO:0000256" key="2">
    <source>
        <dbReference type="SAM" id="MobiDB-lite"/>
    </source>
</evidence>
<dbReference type="PROSITE" id="PS50202">
    <property type="entry name" value="MSP"/>
    <property type="match status" value="1"/>
</dbReference>
<dbReference type="InterPro" id="IPR008962">
    <property type="entry name" value="PapD-like_sf"/>
</dbReference>
<sequence length="497" mass="56072">MSSGSSIMYHCQKTGCISGFTQKKDMTDHIFINHIKHWKARMGKENEVVVREKKTRNGEKTLPKGISCFWKRCDSCFTNRKDMEQHVISSHFELDDVEWVMEDEEEEKASEILDHSETSGSQEPLEERNLRIPDSGEDTLNNAPEYAKPESLLSRIQKSEQRLVRRLQDAEFNDTDCTVANPRPQKRMRLDYDLPGSSDAPEYEDEMPDELWPPKMPAMKKPKRQSSVDSDSTSSEVQCSSSTTTKIKKYRMRTSRRPLTTWKRPAPSAQEYKNSDGEDDEMPMSRRITRSQKAWPGVPIGSRRITRSQNPWKEKKAKRNSVSGQNEKCMSSVLWATCDLIAKSSTIKDNDFNDEKFCFHCQRTDCKNKHKETIRNQIICEARDRSRNMSLTADPPACTVPAAGGTSTHKLVNGGADKLIFKIKSSNNNEYRITPVFGFIDPSGTKDVTITRTAGAPKEDKLVIHFANAPADATDAQAAFAAVTPAGTVTIPMSATA</sequence>
<evidence type="ECO:0000256" key="1">
    <source>
        <dbReference type="RuleBase" id="RU003425"/>
    </source>
</evidence>
<dbReference type="InterPro" id="IPR051774">
    <property type="entry name" value="Sperm-specific_class_P"/>
</dbReference>
<feature type="region of interest" description="Disordered" evidence="2">
    <location>
        <begin position="103"/>
        <end position="154"/>
    </location>
</feature>
<evidence type="ECO:0000313" key="4">
    <source>
        <dbReference type="EMBL" id="UMM14589.1"/>
    </source>
</evidence>
<proteinExistence type="predicted"/>
<evidence type="ECO:0000313" key="5">
    <source>
        <dbReference type="Proteomes" id="UP000829354"/>
    </source>
</evidence>
<dbReference type="InterPro" id="IPR013087">
    <property type="entry name" value="Znf_C2H2_type"/>
</dbReference>
<reference evidence="4 5" key="1">
    <citation type="submission" date="2022-04" db="EMBL/GenBank/DDBJ databases">
        <title>Chromosome-level reference genomes for two strains of Caenorhabditis briggsae: an improved platform for comparative genomics.</title>
        <authorList>
            <person name="Stevens L."/>
            <person name="Andersen E."/>
        </authorList>
    </citation>
    <scope>NUCLEOTIDE SEQUENCE [LARGE SCALE GENOMIC DNA]</scope>
    <source>
        <strain evidence="4">VX34</strain>
        <tissue evidence="4">Whole-organism</tissue>
    </source>
</reference>
<dbReference type="InterPro" id="IPR013783">
    <property type="entry name" value="Ig-like_fold"/>
</dbReference>
<accession>A0AAE9E7B4</accession>
<dbReference type="EMBL" id="CP092620">
    <property type="protein sequence ID" value="UMM14589.1"/>
    <property type="molecule type" value="Genomic_DNA"/>
</dbReference>
<keyword evidence="1" id="KW-0206">Cytoskeleton</keyword>
<name>A0AAE9E7B4_CAEBR</name>
<dbReference type="Proteomes" id="UP000829354">
    <property type="component" value="Chromosome I"/>
</dbReference>
<dbReference type="PROSITE" id="PS00028">
    <property type="entry name" value="ZINC_FINGER_C2H2_1"/>
    <property type="match status" value="2"/>
</dbReference>
<protein>
    <recommendedName>
        <fullName evidence="1">Major sperm protein</fullName>
    </recommendedName>
</protein>
<dbReference type="Gene3D" id="2.60.40.10">
    <property type="entry name" value="Immunoglobulins"/>
    <property type="match status" value="1"/>
</dbReference>
<dbReference type="PANTHER" id="PTHR22947:SF7">
    <property type="entry name" value="MSP DOMAIN-CONTAINING PROTEIN-RELATED"/>
    <property type="match status" value="1"/>
</dbReference>
<keyword evidence="5" id="KW-1185">Reference proteome</keyword>
<feature type="region of interest" description="Disordered" evidence="2">
    <location>
        <begin position="175"/>
        <end position="323"/>
    </location>
</feature>
<dbReference type="Pfam" id="PF00635">
    <property type="entry name" value="Motile_Sperm"/>
    <property type="match status" value="1"/>
</dbReference>
<organism evidence="4 5">
    <name type="scientific">Caenorhabditis briggsae</name>
    <dbReference type="NCBI Taxonomy" id="6238"/>
    <lineage>
        <taxon>Eukaryota</taxon>
        <taxon>Metazoa</taxon>
        <taxon>Ecdysozoa</taxon>
        <taxon>Nematoda</taxon>
        <taxon>Chromadorea</taxon>
        <taxon>Rhabditida</taxon>
        <taxon>Rhabditina</taxon>
        <taxon>Rhabditomorpha</taxon>
        <taxon>Rhabditoidea</taxon>
        <taxon>Rhabditidae</taxon>
        <taxon>Peloderinae</taxon>
        <taxon>Caenorhabditis</taxon>
    </lineage>
</organism>
<dbReference type="SUPFAM" id="SSF49354">
    <property type="entry name" value="PapD-like"/>
    <property type="match status" value="1"/>
</dbReference>
<feature type="compositionally biased region" description="Basic residues" evidence="2">
    <location>
        <begin position="246"/>
        <end position="256"/>
    </location>
</feature>
<gene>
    <name evidence="4" type="ORF">L5515_002325</name>
</gene>
<keyword evidence="1" id="KW-0963">Cytoplasm</keyword>
<dbReference type="SMART" id="SM00355">
    <property type="entry name" value="ZnF_C2H2"/>
    <property type="match status" value="2"/>
</dbReference>